<comment type="caution">
    <text evidence="4">The sequence shown here is derived from an EMBL/GenBank/DDBJ whole genome shotgun (WGS) entry which is preliminary data.</text>
</comment>
<sequence>MDIDEKERFLATGDVNGLVKVWNIQSYCLSSALEADIINTEPPLISSIKSHSDQINSINFCTKHNKTYVILASSDCSVSLNDLNGNLIGTFGQDSHWKLESPTTSLRSTPNKMKIASDAKLAASTLV</sequence>
<keyword evidence="2" id="KW-0677">Repeat</keyword>
<dbReference type="EMBL" id="REGN01012466">
    <property type="protein sequence ID" value="RMZ95321.1"/>
    <property type="molecule type" value="Genomic_DNA"/>
</dbReference>
<evidence type="ECO:0000313" key="4">
    <source>
        <dbReference type="EMBL" id="RMZ95321.1"/>
    </source>
</evidence>
<evidence type="ECO:0000256" key="1">
    <source>
        <dbReference type="ARBA" id="ARBA00022574"/>
    </source>
</evidence>
<dbReference type="InterPro" id="IPR015943">
    <property type="entry name" value="WD40/YVTN_repeat-like_dom_sf"/>
</dbReference>
<feature type="repeat" description="WD" evidence="3">
    <location>
        <begin position="1"/>
        <end position="26"/>
    </location>
</feature>
<dbReference type="AlphaFoldDB" id="A0A3M7P8A7"/>
<organism evidence="4 5">
    <name type="scientific">Brachionus plicatilis</name>
    <name type="common">Marine rotifer</name>
    <name type="synonym">Brachionus muelleri</name>
    <dbReference type="NCBI Taxonomy" id="10195"/>
    <lineage>
        <taxon>Eukaryota</taxon>
        <taxon>Metazoa</taxon>
        <taxon>Spiralia</taxon>
        <taxon>Gnathifera</taxon>
        <taxon>Rotifera</taxon>
        <taxon>Eurotatoria</taxon>
        <taxon>Monogononta</taxon>
        <taxon>Pseudotrocha</taxon>
        <taxon>Ploima</taxon>
        <taxon>Brachionidae</taxon>
        <taxon>Brachionus</taxon>
    </lineage>
</organism>
<gene>
    <name evidence="4" type="ORF">BpHYR1_012912</name>
</gene>
<dbReference type="PANTHER" id="PTHR44324">
    <property type="entry name" value="WD40 REPEAT DOMAIN 95"/>
    <property type="match status" value="1"/>
</dbReference>
<reference evidence="4 5" key="1">
    <citation type="journal article" date="2018" name="Sci. Rep.">
        <title>Genomic signatures of local adaptation to the degree of environmental predictability in rotifers.</title>
        <authorList>
            <person name="Franch-Gras L."/>
            <person name="Hahn C."/>
            <person name="Garcia-Roger E.M."/>
            <person name="Carmona M.J."/>
            <person name="Serra M."/>
            <person name="Gomez A."/>
        </authorList>
    </citation>
    <scope>NUCLEOTIDE SEQUENCE [LARGE SCALE GENOMIC DNA]</scope>
    <source>
        <strain evidence="4">HYR1</strain>
    </source>
</reference>
<evidence type="ECO:0000256" key="2">
    <source>
        <dbReference type="ARBA" id="ARBA00022737"/>
    </source>
</evidence>
<dbReference type="OrthoDB" id="10251381at2759"/>
<dbReference type="PROSITE" id="PS50082">
    <property type="entry name" value="WD_REPEATS_2"/>
    <property type="match status" value="1"/>
</dbReference>
<dbReference type="InterPro" id="IPR019775">
    <property type="entry name" value="WD40_repeat_CS"/>
</dbReference>
<proteinExistence type="predicted"/>
<protein>
    <submittedName>
        <fullName evidence="4">WD repeat-containing 49</fullName>
    </submittedName>
</protein>
<evidence type="ECO:0000256" key="3">
    <source>
        <dbReference type="PROSITE-ProRule" id="PRU00221"/>
    </source>
</evidence>
<dbReference type="SUPFAM" id="SSF50978">
    <property type="entry name" value="WD40 repeat-like"/>
    <property type="match status" value="1"/>
</dbReference>
<dbReference type="Proteomes" id="UP000276133">
    <property type="component" value="Unassembled WGS sequence"/>
</dbReference>
<dbReference type="PANTHER" id="PTHR44324:SF1">
    <property type="entry name" value="WD REPEAT-CONTAINING PROTEIN 49"/>
    <property type="match status" value="1"/>
</dbReference>
<evidence type="ECO:0000313" key="5">
    <source>
        <dbReference type="Proteomes" id="UP000276133"/>
    </source>
</evidence>
<name>A0A3M7P8A7_BRAPC</name>
<dbReference type="InterPro" id="IPR001680">
    <property type="entry name" value="WD40_rpt"/>
</dbReference>
<keyword evidence="1 3" id="KW-0853">WD repeat</keyword>
<dbReference type="InterPro" id="IPR051242">
    <property type="entry name" value="WD-EF-hand_domain"/>
</dbReference>
<dbReference type="Gene3D" id="2.130.10.10">
    <property type="entry name" value="YVTN repeat-like/Quinoprotein amine dehydrogenase"/>
    <property type="match status" value="1"/>
</dbReference>
<dbReference type="PROSITE" id="PS00678">
    <property type="entry name" value="WD_REPEATS_1"/>
    <property type="match status" value="1"/>
</dbReference>
<accession>A0A3M7P8A7</accession>
<keyword evidence="5" id="KW-1185">Reference proteome</keyword>
<dbReference type="InterPro" id="IPR036322">
    <property type="entry name" value="WD40_repeat_dom_sf"/>
</dbReference>